<dbReference type="Gene3D" id="1.10.10.10">
    <property type="entry name" value="Winged helix-like DNA-binding domain superfamily/Winged helix DNA-binding domain"/>
    <property type="match status" value="1"/>
</dbReference>
<gene>
    <name evidence="3" type="ORF">GALL_427610</name>
</gene>
<evidence type="ECO:0000259" key="2">
    <source>
        <dbReference type="PROSITE" id="PS50995"/>
    </source>
</evidence>
<dbReference type="GO" id="GO:0006950">
    <property type="term" value="P:response to stress"/>
    <property type="evidence" value="ECO:0007669"/>
    <property type="project" value="TreeGrafter"/>
</dbReference>
<dbReference type="InterPro" id="IPR036388">
    <property type="entry name" value="WH-like_DNA-bd_sf"/>
</dbReference>
<dbReference type="PROSITE" id="PS50995">
    <property type="entry name" value="HTH_MARR_2"/>
    <property type="match status" value="1"/>
</dbReference>
<evidence type="ECO:0000256" key="1">
    <source>
        <dbReference type="SAM" id="MobiDB-lite"/>
    </source>
</evidence>
<dbReference type="Pfam" id="PF12802">
    <property type="entry name" value="MarR_2"/>
    <property type="match status" value="1"/>
</dbReference>
<dbReference type="InterPro" id="IPR000835">
    <property type="entry name" value="HTH_MarR-typ"/>
</dbReference>
<dbReference type="SMART" id="SM00347">
    <property type="entry name" value="HTH_MARR"/>
    <property type="match status" value="1"/>
</dbReference>
<dbReference type="EMBL" id="MLJW01002126">
    <property type="protein sequence ID" value="OIQ75568.1"/>
    <property type="molecule type" value="Genomic_DNA"/>
</dbReference>
<dbReference type="SUPFAM" id="SSF46785">
    <property type="entry name" value="Winged helix' DNA-binding domain"/>
    <property type="match status" value="1"/>
</dbReference>
<dbReference type="InterPro" id="IPR039422">
    <property type="entry name" value="MarR/SlyA-like"/>
</dbReference>
<accession>A0A1J5PXE4</accession>
<proteinExistence type="predicted"/>
<organism evidence="3">
    <name type="scientific">mine drainage metagenome</name>
    <dbReference type="NCBI Taxonomy" id="410659"/>
    <lineage>
        <taxon>unclassified sequences</taxon>
        <taxon>metagenomes</taxon>
        <taxon>ecological metagenomes</taxon>
    </lineage>
</organism>
<reference evidence="3" key="1">
    <citation type="submission" date="2016-10" db="EMBL/GenBank/DDBJ databases">
        <title>Sequence of Gallionella enrichment culture.</title>
        <authorList>
            <person name="Poehlein A."/>
            <person name="Muehling M."/>
            <person name="Daniel R."/>
        </authorList>
    </citation>
    <scope>NUCLEOTIDE SEQUENCE</scope>
</reference>
<evidence type="ECO:0000313" key="3">
    <source>
        <dbReference type="EMBL" id="OIQ75568.1"/>
    </source>
</evidence>
<dbReference type="PANTHER" id="PTHR33164">
    <property type="entry name" value="TRANSCRIPTIONAL REGULATOR, MARR FAMILY"/>
    <property type="match status" value="1"/>
</dbReference>
<dbReference type="PANTHER" id="PTHR33164:SF43">
    <property type="entry name" value="HTH-TYPE TRANSCRIPTIONAL REPRESSOR YETL"/>
    <property type="match status" value="1"/>
</dbReference>
<comment type="caution">
    <text evidence="3">The sequence shown here is derived from an EMBL/GenBank/DDBJ whole genome shotgun (WGS) entry which is preliminary data.</text>
</comment>
<protein>
    <submittedName>
        <fullName evidence="3">MarR family protein</fullName>
    </submittedName>
</protein>
<name>A0A1J5PXE4_9ZZZZ</name>
<dbReference type="AlphaFoldDB" id="A0A1J5PXE4"/>
<dbReference type="GO" id="GO:0003700">
    <property type="term" value="F:DNA-binding transcription factor activity"/>
    <property type="evidence" value="ECO:0007669"/>
    <property type="project" value="InterPro"/>
</dbReference>
<feature type="domain" description="HTH marR-type" evidence="2">
    <location>
        <begin position="71"/>
        <end position="203"/>
    </location>
</feature>
<sequence length="209" mass="22863">MAGKAGISTKAKPRAARKKTPARKTKNPGNKKPRKSRLAKKSSRRRTKHAGNPALAGVRPPAPGEARRGEKGYLGYLLRQAQAATRLTLERSLADLGVTPPQFAVLTMLKAYPGLSGADLARVAILTPQTVGVIIRNLERDGAIRKVPHPVHGRVLQWTLTRRGAHLLGKCRRHAMALERRLESGLSGKSRLTVRRWLSRIAADLHQDG</sequence>
<feature type="compositionally biased region" description="Basic residues" evidence="1">
    <location>
        <begin position="11"/>
        <end position="49"/>
    </location>
</feature>
<feature type="region of interest" description="Disordered" evidence="1">
    <location>
        <begin position="1"/>
        <end position="68"/>
    </location>
</feature>
<dbReference type="InterPro" id="IPR036390">
    <property type="entry name" value="WH_DNA-bd_sf"/>
</dbReference>